<protein>
    <submittedName>
        <fullName evidence="1">Uncharacterized protein</fullName>
    </submittedName>
</protein>
<evidence type="ECO:0000313" key="1">
    <source>
        <dbReference type="EMBL" id="SDT02484.1"/>
    </source>
</evidence>
<dbReference type="EMBL" id="LT629750">
    <property type="protein sequence ID" value="SDT02484.1"/>
    <property type="molecule type" value="Genomic_DNA"/>
</dbReference>
<organism evidence="1 2">
    <name type="scientific">Bradyrhizobium canariense</name>
    <dbReference type="NCBI Taxonomy" id="255045"/>
    <lineage>
        <taxon>Bacteria</taxon>
        <taxon>Pseudomonadati</taxon>
        <taxon>Pseudomonadota</taxon>
        <taxon>Alphaproteobacteria</taxon>
        <taxon>Hyphomicrobiales</taxon>
        <taxon>Nitrobacteraceae</taxon>
        <taxon>Bradyrhizobium</taxon>
    </lineage>
</organism>
<sequence length="175" mass="19565">MQAEMQSELDKLVGALGVFYARETHLLEKDLGERTLTHRLAVHLESQFGGWDVDCDYNRLGERRLRLPKGSIVSTDDDIGKSIYPDIVVHRRTVPENLLAVEVRKATNHQPLEHDRHKLRALTDPHLWFAYRIGVLLVLGRKNVIASEVYIGGVIDQPLSGWLAGRLGDAGLAAG</sequence>
<accession>A0A1H1WZK2</accession>
<name>A0A1H1WZK2_9BRAD</name>
<evidence type="ECO:0000313" key="2">
    <source>
        <dbReference type="Proteomes" id="UP000243904"/>
    </source>
</evidence>
<dbReference type="Proteomes" id="UP000243904">
    <property type="component" value="Chromosome I"/>
</dbReference>
<reference evidence="2" key="1">
    <citation type="submission" date="2016-10" db="EMBL/GenBank/DDBJ databases">
        <authorList>
            <person name="Varghese N."/>
            <person name="Submissions S."/>
        </authorList>
    </citation>
    <scope>NUCLEOTIDE SEQUENCE [LARGE SCALE GENOMIC DNA]</scope>
    <source>
        <strain evidence="2">GAS369</strain>
    </source>
</reference>
<dbReference type="AlphaFoldDB" id="A0A1H1WZK2"/>
<keyword evidence="2" id="KW-1185">Reference proteome</keyword>
<proteinExistence type="predicted"/>
<gene>
    <name evidence="1" type="ORF">SAMN05444158_4087</name>
</gene>